<accession>A0A1J1IYY7</accession>
<proteinExistence type="predicted"/>
<sequence length="81" mass="9884">MRHDVKVEDIMSWRDFEVSCMRFKLVPLVQQAIFWSLTNLPEDFLPNLLTNDEQKYMDICFKNRDETALHFMETDEFYRTT</sequence>
<name>A0A1J1IYY7_9DIPT</name>
<evidence type="ECO:0000313" key="1">
    <source>
        <dbReference type="EMBL" id="CRL05491.1"/>
    </source>
</evidence>
<gene>
    <name evidence="1" type="ORF">CLUMA_CG018278</name>
</gene>
<reference evidence="1 2" key="1">
    <citation type="submission" date="2015-04" db="EMBL/GenBank/DDBJ databases">
        <authorList>
            <person name="Syromyatnikov M.Y."/>
            <person name="Popov V.N."/>
        </authorList>
    </citation>
    <scope>NUCLEOTIDE SEQUENCE [LARGE SCALE GENOMIC DNA]</scope>
</reference>
<evidence type="ECO:0000313" key="2">
    <source>
        <dbReference type="Proteomes" id="UP000183832"/>
    </source>
</evidence>
<feature type="non-terminal residue" evidence="1">
    <location>
        <position position="81"/>
    </location>
</feature>
<keyword evidence="2" id="KW-1185">Reference proteome</keyword>
<dbReference type="Proteomes" id="UP000183832">
    <property type="component" value="Unassembled WGS sequence"/>
</dbReference>
<dbReference type="AlphaFoldDB" id="A0A1J1IYY7"/>
<protein>
    <submittedName>
        <fullName evidence="1">CLUMA_CG018278, isoform A</fullName>
    </submittedName>
</protein>
<organism evidence="1 2">
    <name type="scientific">Clunio marinus</name>
    <dbReference type="NCBI Taxonomy" id="568069"/>
    <lineage>
        <taxon>Eukaryota</taxon>
        <taxon>Metazoa</taxon>
        <taxon>Ecdysozoa</taxon>
        <taxon>Arthropoda</taxon>
        <taxon>Hexapoda</taxon>
        <taxon>Insecta</taxon>
        <taxon>Pterygota</taxon>
        <taxon>Neoptera</taxon>
        <taxon>Endopterygota</taxon>
        <taxon>Diptera</taxon>
        <taxon>Nematocera</taxon>
        <taxon>Chironomoidea</taxon>
        <taxon>Chironomidae</taxon>
        <taxon>Clunio</taxon>
    </lineage>
</organism>
<dbReference type="EMBL" id="CVRI01000064">
    <property type="protein sequence ID" value="CRL05491.1"/>
    <property type="molecule type" value="Genomic_DNA"/>
</dbReference>